<proteinExistence type="predicted"/>
<evidence type="ECO:0000256" key="4">
    <source>
        <dbReference type="ARBA" id="ARBA00022777"/>
    </source>
</evidence>
<keyword evidence="1" id="KW-0723">Serine/threonine-protein kinase</keyword>
<dbReference type="OrthoDB" id="9908094at2759"/>
<evidence type="ECO:0000259" key="6">
    <source>
        <dbReference type="PROSITE" id="PS50011"/>
    </source>
</evidence>
<evidence type="ECO:0000313" key="8">
    <source>
        <dbReference type="RefSeq" id="XP_017947326.1"/>
    </source>
</evidence>
<accession>A0A8J0T196</accession>
<dbReference type="InterPro" id="IPR000719">
    <property type="entry name" value="Prot_kinase_dom"/>
</dbReference>
<protein>
    <submittedName>
        <fullName evidence="8">Protein kinase C delta type</fullName>
    </submittedName>
</protein>
<organism evidence="7 8">
    <name type="scientific">Xenopus tropicalis</name>
    <name type="common">Western clawed frog</name>
    <name type="synonym">Silurana tropicalis</name>
    <dbReference type="NCBI Taxonomy" id="8364"/>
    <lineage>
        <taxon>Eukaryota</taxon>
        <taxon>Metazoa</taxon>
        <taxon>Chordata</taxon>
        <taxon>Craniata</taxon>
        <taxon>Vertebrata</taxon>
        <taxon>Euteleostomi</taxon>
        <taxon>Amphibia</taxon>
        <taxon>Batrachia</taxon>
        <taxon>Anura</taxon>
        <taxon>Pipoidea</taxon>
        <taxon>Pipidae</taxon>
        <taxon>Xenopodinae</taxon>
        <taxon>Xenopus</taxon>
        <taxon>Silurana</taxon>
    </lineage>
</organism>
<evidence type="ECO:0000256" key="3">
    <source>
        <dbReference type="ARBA" id="ARBA00022741"/>
    </source>
</evidence>
<dbReference type="GeneID" id="101732896"/>
<dbReference type="Proteomes" id="UP000008143">
    <property type="component" value="Chromosome 2"/>
</dbReference>
<sequence length="105" mass="11832">MLDEEGHIKITDFGLAKINIFGNKTITGRAGTMGYIAPEILNNREYTAAVDWWALGIIIFKMATGESPFLDGSDEEEHTDSVIYEEPVFPQWLDEDLVDLLKKVI</sequence>
<keyword evidence="2" id="KW-0808">Transferase</keyword>
<reference evidence="8" key="1">
    <citation type="submission" date="2025-08" db="UniProtKB">
        <authorList>
            <consortium name="RefSeq"/>
        </authorList>
    </citation>
    <scope>IDENTIFICATION</scope>
    <source>
        <strain evidence="8">Nigerian</strain>
        <tissue evidence="8">Liver and blood</tissue>
    </source>
</reference>
<dbReference type="Xenbase" id="XB-GENE-29086551">
    <property type="gene designation" value="LOC101732896"/>
</dbReference>
<dbReference type="Gene3D" id="1.10.510.10">
    <property type="entry name" value="Transferase(Phosphotransferase) domain 1"/>
    <property type="match status" value="1"/>
</dbReference>
<dbReference type="GO" id="GO:0005524">
    <property type="term" value="F:ATP binding"/>
    <property type="evidence" value="ECO:0007669"/>
    <property type="project" value="UniProtKB-KW"/>
</dbReference>
<dbReference type="PROSITE" id="PS50011">
    <property type="entry name" value="PROTEIN_KINASE_DOM"/>
    <property type="match status" value="1"/>
</dbReference>
<evidence type="ECO:0000256" key="2">
    <source>
        <dbReference type="ARBA" id="ARBA00022679"/>
    </source>
</evidence>
<dbReference type="AGR" id="Xenbase:XB-GENE-29086551"/>
<gene>
    <name evidence="8 9" type="primary">LOC101732896</name>
</gene>
<evidence type="ECO:0000256" key="5">
    <source>
        <dbReference type="ARBA" id="ARBA00022840"/>
    </source>
</evidence>
<evidence type="ECO:0000313" key="7">
    <source>
        <dbReference type="Proteomes" id="UP000008143"/>
    </source>
</evidence>
<dbReference type="AlphaFoldDB" id="A0A8J0T196"/>
<dbReference type="Pfam" id="PF00069">
    <property type="entry name" value="Pkinase"/>
    <property type="match status" value="1"/>
</dbReference>
<dbReference type="KEGG" id="xtr:101732896"/>
<evidence type="ECO:0000256" key="1">
    <source>
        <dbReference type="ARBA" id="ARBA00022527"/>
    </source>
</evidence>
<dbReference type="RefSeq" id="XP_017947326.1">
    <property type="nucleotide sequence ID" value="XM_018091837.2"/>
</dbReference>
<keyword evidence="3" id="KW-0547">Nucleotide-binding</keyword>
<dbReference type="GO" id="GO:0004674">
    <property type="term" value="F:protein serine/threonine kinase activity"/>
    <property type="evidence" value="ECO:0007669"/>
    <property type="project" value="UniProtKB-KW"/>
</dbReference>
<name>A0A8J0T196_XENTR</name>
<keyword evidence="7" id="KW-1185">Reference proteome</keyword>
<feature type="domain" description="Protein kinase" evidence="6">
    <location>
        <begin position="1"/>
        <end position="105"/>
    </location>
</feature>
<keyword evidence="4 8" id="KW-0418">Kinase</keyword>
<dbReference type="OMA" id="WPKGISP"/>
<dbReference type="InterPro" id="IPR011009">
    <property type="entry name" value="Kinase-like_dom_sf"/>
</dbReference>
<dbReference type="PANTHER" id="PTHR24351">
    <property type="entry name" value="RIBOSOMAL PROTEIN S6 KINASE"/>
    <property type="match status" value="1"/>
</dbReference>
<dbReference type="SUPFAM" id="SSF56112">
    <property type="entry name" value="Protein kinase-like (PK-like)"/>
    <property type="match status" value="1"/>
</dbReference>
<evidence type="ECO:0000313" key="9">
    <source>
        <dbReference type="Xenbase" id="XB-GENE-29086551"/>
    </source>
</evidence>
<keyword evidence="5" id="KW-0067">ATP-binding</keyword>